<evidence type="ECO:0000313" key="4">
    <source>
        <dbReference type="Proteomes" id="UP000637578"/>
    </source>
</evidence>
<proteinExistence type="predicted"/>
<comment type="caution">
    <text evidence="3">The sequence shown here is derived from an EMBL/GenBank/DDBJ whole genome shotgun (WGS) entry which is preliminary data.</text>
</comment>
<feature type="signal peptide" evidence="2">
    <location>
        <begin position="1"/>
        <end position="32"/>
    </location>
</feature>
<dbReference type="InterPro" id="IPR036379">
    <property type="entry name" value="A-amylase_inhib_sf"/>
</dbReference>
<protein>
    <submittedName>
        <fullName evidence="3">Uncharacterized protein</fullName>
    </submittedName>
</protein>
<dbReference type="Proteomes" id="UP000637578">
    <property type="component" value="Unassembled WGS sequence"/>
</dbReference>
<gene>
    <name evidence="3" type="ORF">GCM10012275_33100</name>
</gene>
<keyword evidence="2" id="KW-0732">Signal</keyword>
<dbReference type="AlphaFoldDB" id="A0A8J3CFL2"/>
<dbReference type="EMBL" id="BMMK01000014">
    <property type="protein sequence ID" value="GGM59303.1"/>
    <property type="molecule type" value="Genomic_DNA"/>
</dbReference>
<keyword evidence="4" id="KW-1185">Reference proteome</keyword>
<reference evidence="3" key="2">
    <citation type="submission" date="2020-09" db="EMBL/GenBank/DDBJ databases">
        <authorList>
            <person name="Sun Q."/>
            <person name="Zhou Y."/>
        </authorList>
    </citation>
    <scope>NUCLEOTIDE SEQUENCE</scope>
    <source>
        <strain evidence="3">CGMCC 4.5737</strain>
    </source>
</reference>
<dbReference type="RefSeq" id="WP_189058599.1">
    <property type="nucleotide sequence ID" value="NZ_BMMK01000014.1"/>
</dbReference>
<evidence type="ECO:0000256" key="1">
    <source>
        <dbReference type="SAM" id="MobiDB-lite"/>
    </source>
</evidence>
<feature type="chain" id="PRO_5038535584" evidence="2">
    <location>
        <begin position="33"/>
        <end position="124"/>
    </location>
</feature>
<sequence>MSAKRGGRISTIAVGIALSGAMALGLAPAATAASPGLDSAATSGTSLGAEFLVGGTAPNCIQARQKKGITSTTVYVTNRCKRHYKIKLIMSRGRDSRCFRIAPRQTRSHKSYGTRPTLSRIDRC</sequence>
<dbReference type="GO" id="GO:0015066">
    <property type="term" value="F:alpha-amylase inhibitor activity"/>
    <property type="evidence" value="ECO:0007669"/>
    <property type="project" value="InterPro"/>
</dbReference>
<dbReference type="Gene3D" id="2.60.40.20">
    <property type="entry name" value="Alpha-amylase inhibitor"/>
    <property type="match status" value="1"/>
</dbReference>
<feature type="region of interest" description="Disordered" evidence="1">
    <location>
        <begin position="104"/>
        <end position="124"/>
    </location>
</feature>
<evidence type="ECO:0000256" key="2">
    <source>
        <dbReference type="SAM" id="SignalP"/>
    </source>
</evidence>
<evidence type="ECO:0000313" key="3">
    <source>
        <dbReference type="EMBL" id="GGM59303.1"/>
    </source>
</evidence>
<accession>A0A8J3CFL2</accession>
<organism evidence="3 4">
    <name type="scientific">Longimycelium tulufanense</name>
    <dbReference type="NCBI Taxonomy" id="907463"/>
    <lineage>
        <taxon>Bacteria</taxon>
        <taxon>Bacillati</taxon>
        <taxon>Actinomycetota</taxon>
        <taxon>Actinomycetes</taxon>
        <taxon>Pseudonocardiales</taxon>
        <taxon>Pseudonocardiaceae</taxon>
        <taxon>Longimycelium</taxon>
    </lineage>
</organism>
<name>A0A8J3CFL2_9PSEU</name>
<reference evidence="3" key="1">
    <citation type="journal article" date="2014" name="Int. J. Syst. Evol. Microbiol.">
        <title>Complete genome sequence of Corynebacterium casei LMG S-19264T (=DSM 44701T), isolated from a smear-ripened cheese.</title>
        <authorList>
            <consortium name="US DOE Joint Genome Institute (JGI-PGF)"/>
            <person name="Walter F."/>
            <person name="Albersmeier A."/>
            <person name="Kalinowski J."/>
            <person name="Ruckert C."/>
        </authorList>
    </citation>
    <scope>NUCLEOTIDE SEQUENCE</scope>
    <source>
        <strain evidence="3">CGMCC 4.5737</strain>
    </source>
</reference>